<proteinExistence type="inferred from homology"/>
<name>A0A653BEQ7_CALMS</name>
<keyword evidence="8" id="KW-1185">Reference proteome</keyword>
<dbReference type="InterPro" id="IPR009027">
    <property type="entry name" value="Ribosomal_bL9/RNase_H1_N"/>
</dbReference>
<evidence type="ECO:0000256" key="5">
    <source>
        <dbReference type="ARBA" id="ARBA00035381"/>
    </source>
</evidence>
<dbReference type="OrthoDB" id="5555409at2759"/>
<dbReference type="InterPro" id="IPR020070">
    <property type="entry name" value="Ribosomal_bL9_N"/>
</dbReference>
<sequence>MWKSVLTAISRAPLLQTTDHLNQQLRTTFILRRKTPPQLHKQGKRPKTLRSRHYIYELVKDTNCEKKPNIDVILTSYVEGLGNAGEKVSVRPSFAYNKLLLPGLAVYASPENIDKFKNLADDSEKVRYSSKTAFYTVQTMSQILLSVVMNKENPWTLKPWHIRVSFRKCGYIVPEDAITMPEKPISGPDMELEGKEFAVTVTINNQEKVNVRCRLHHWSTNVTERIPHIHNFWEMQSEPVIPEQASLLEEMPKKRSLNKKAQASV</sequence>
<evidence type="ECO:0000313" key="8">
    <source>
        <dbReference type="Proteomes" id="UP000410492"/>
    </source>
</evidence>
<dbReference type="GO" id="GO:1990904">
    <property type="term" value="C:ribonucleoprotein complex"/>
    <property type="evidence" value="ECO:0007669"/>
    <property type="project" value="UniProtKB-KW"/>
</dbReference>
<keyword evidence="2" id="KW-0689">Ribosomal protein</keyword>
<reference evidence="7 8" key="1">
    <citation type="submission" date="2019-01" db="EMBL/GenBank/DDBJ databases">
        <authorList>
            <person name="Sayadi A."/>
        </authorList>
    </citation>
    <scope>NUCLEOTIDE SEQUENCE [LARGE SCALE GENOMIC DNA]</scope>
</reference>
<dbReference type="SUPFAM" id="SSF55658">
    <property type="entry name" value="L9 N-domain-like"/>
    <property type="match status" value="1"/>
</dbReference>
<evidence type="ECO:0000256" key="1">
    <source>
        <dbReference type="ARBA" id="ARBA00010605"/>
    </source>
</evidence>
<feature type="domain" description="Ribosomal protein L9" evidence="6">
    <location>
        <begin position="71"/>
        <end position="116"/>
    </location>
</feature>
<keyword evidence="3" id="KW-0687">Ribonucleoprotein</keyword>
<dbReference type="GO" id="GO:0003735">
    <property type="term" value="F:structural constituent of ribosome"/>
    <property type="evidence" value="ECO:0007669"/>
    <property type="project" value="InterPro"/>
</dbReference>
<evidence type="ECO:0000256" key="4">
    <source>
        <dbReference type="ARBA" id="ARBA00035194"/>
    </source>
</evidence>
<evidence type="ECO:0000256" key="2">
    <source>
        <dbReference type="ARBA" id="ARBA00022980"/>
    </source>
</evidence>
<dbReference type="InterPro" id="IPR000244">
    <property type="entry name" value="Ribosomal_bL9"/>
</dbReference>
<organism evidence="7 8">
    <name type="scientific">Callosobruchus maculatus</name>
    <name type="common">Southern cowpea weevil</name>
    <name type="synonym">Pulse bruchid</name>
    <dbReference type="NCBI Taxonomy" id="64391"/>
    <lineage>
        <taxon>Eukaryota</taxon>
        <taxon>Metazoa</taxon>
        <taxon>Ecdysozoa</taxon>
        <taxon>Arthropoda</taxon>
        <taxon>Hexapoda</taxon>
        <taxon>Insecta</taxon>
        <taxon>Pterygota</taxon>
        <taxon>Neoptera</taxon>
        <taxon>Endopterygota</taxon>
        <taxon>Coleoptera</taxon>
        <taxon>Polyphaga</taxon>
        <taxon>Cucujiformia</taxon>
        <taxon>Chrysomeloidea</taxon>
        <taxon>Chrysomelidae</taxon>
        <taxon>Bruchinae</taxon>
        <taxon>Bruchini</taxon>
        <taxon>Callosobruchus</taxon>
    </lineage>
</organism>
<gene>
    <name evidence="7" type="ORF">CALMAC_LOCUS199</name>
</gene>
<dbReference type="Pfam" id="PF01281">
    <property type="entry name" value="Ribosomal_L9_N"/>
    <property type="match status" value="1"/>
</dbReference>
<comment type="similarity">
    <text evidence="1">Belongs to the bacterial ribosomal protein bL9 family.</text>
</comment>
<evidence type="ECO:0000259" key="6">
    <source>
        <dbReference type="Pfam" id="PF01281"/>
    </source>
</evidence>
<dbReference type="PANTHER" id="PTHR21368">
    <property type="entry name" value="50S RIBOSOMAL PROTEIN L9"/>
    <property type="match status" value="1"/>
</dbReference>
<dbReference type="AlphaFoldDB" id="A0A653BEQ7"/>
<dbReference type="InterPro" id="IPR036935">
    <property type="entry name" value="Ribosomal_bL9_N_sf"/>
</dbReference>
<dbReference type="GO" id="GO:0006412">
    <property type="term" value="P:translation"/>
    <property type="evidence" value="ECO:0007669"/>
    <property type="project" value="InterPro"/>
</dbReference>
<evidence type="ECO:0000256" key="3">
    <source>
        <dbReference type="ARBA" id="ARBA00023274"/>
    </source>
</evidence>
<dbReference type="EMBL" id="CAACVG010000220">
    <property type="protein sequence ID" value="VEN33764.1"/>
    <property type="molecule type" value="Genomic_DNA"/>
</dbReference>
<protein>
    <recommendedName>
        <fullName evidence="4">Large ribosomal subunit protein bL9m</fullName>
    </recommendedName>
    <alternativeName>
        <fullName evidence="5">39S ribosomal protein L9, mitochondrial</fullName>
    </alternativeName>
</protein>
<dbReference type="GO" id="GO:0005840">
    <property type="term" value="C:ribosome"/>
    <property type="evidence" value="ECO:0007669"/>
    <property type="project" value="UniProtKB-KW"/>
</dbReference>
<evidence type="ECO:0000313" key="7">
    <source>
        <dbReference type="EMBL" id="VEN33764.1"/>
    </source>
</evidence>
<dbReference type="Proteomes" id="UP000410492">
    <property type="component" value="Unassembled WGS sequence"/>
</dbReference>
<accession>A0A653BEQ7</accession>
<dbReference type="Gene3D" id="3.40.5.10">
    <property type="entry name" value="Ribosomal protein L9, N-terminal domain"/>
    <property type="match status" value="1"/>
</dbReference>